<proteinExistence type="predicted"/>
<sequence length="92" mass="10003">MSFMFPAVNPINTIHPIITSSSNSSYSSFCIPSRGSMTITNGHVPALLMDYLQREIMKNKPRNSCDVWGKVAPRCFPASGARNSTNVNPNAG</sequence>
<reference evidence="1 2" key="1">
    <citation type="journal article" date="2019" name="Sci. Rep.">
        <title>Orb-weaving spider Araneus ventricosus genome elucidates the spidroin gene catalogue.</title>
        <authorList>
            <person name="Kono N."/>
            <person name="Nakamura H."/>
            <person name="Ohtoshi R."/>
            <person name="Moran D.A.P."/>
            <person name="Shinohara A."/>
            <person name="Yoshida Y."/>
            <person name="Fujiwara M."/>
            <person name="Mori M."/>
            <person name="Tomita M."/>
            <person name="Arakawa K."/>
        </authorList>
    </citation>
    <scope>NUCLEOTIDE SEQUENCE [LARGE SCALE GENOMIC DNA]</scope>
</reference>
<evidence type="ECO:0000313" key="1">
    <source>
        <dbReference type="EMBL" id="GBM48762.1"/>
    </source>
</evidence>
<dbReference type="EMBL" id="BGPR01001227">
    <property type="protein sequence ID" value="GBM48762.1"/>
    <property type="molecule type" value="Genomic_DNA"/>
</dbReference>
<evidence type="ECO:0000313" key="2">
    <source>
        <dbReference type="Proteomes" id="UP000499080"/>
    </source>
</evidence>
<protein>
    <submittedName>
        <fullName evidence="1">Uncharacterized protein</fullName>
    </submittedName>
</protein>
<organism evidence="1 2">
    <name type="scientific">Araneus ventricosus</name>
    <name type="common">Orbweaver spider</name>
    <name type="synonym">Epeira ventricosa</name>
    <dbReference type="NCBI Taxonomy" id="182803"/>
    <lineage>
        <taxon>Eukaryota</taxon>
        <taxon>Metazoa</taxon>
        <taxon>Ecdysozoa</taxon>
        <taxon>Arthropoda</taxon>
        <taxon>Chelicerata</taxon>
        <taxon>Arachnida</taxon>
        <taxon>Araneae</taxon>
        <taxon>Araneomorphae</taxon>
        <taxon>Entelegynae</taxon>
        <taxon>Araneoidea</taxon>
        <taxon>Araneidae</taxon>
        <taxon>Araneus</taxon>
    </lineage>
</organism>
<keyword evidence="2" id="KW-1185">Reference proteome</keyword>
<gene>
    <name evidence="1" type="ORF">AVEN_24950_1</name>
</gene>
<dbReference type="Proteomes" id="UP000499080">
    <property type="component" value="Unassembled WGS sequence"/>
</dbReference>
<dbReference type="AlphaFoldDB" id="A0A4Y2G4I4"/>
<comment type="caution">
    <text evidence="1">The sequence shown here is derived from an EMBL/GenBank/DDBJ whole genome shotgun (WGS) entry which is preliminary data.</text>
</comment>
<name>A0A4Y2G4I4_ARAVE</name>
<accession>A0A4Y2G4I4</accession>